<organism evidence="2 3">
    <name type="scientific">Streptomyces vastus</name>
    <dbReference type="NCBI Taxonomy" id="285451"/>
    <lineage>
        <taxon>Bacteria</taxon>
        <taxon>Bacillati</taxon>
        <taxon>Actinomycetota</taxon>
        <taxon>Actinomycetes</taxon>
        <taxon>Kitasatosporales</taxon>
        <taxon>Streptomycetaceae</taxon>
        <taxon>Streptomyces</taxon>
    </lineage>
</organism>
<evidence type="ECO:0000313" key="3">
    <source>
        <dbReference type="Proteomes" id="UP001500151"/>
    </source>
</evidence>
<protein>
    <submittedName>
        <fullName evidence="2">Uncharacterized protein</fullName>
    </submittedName>
</protein>
<reference evidence="3" key="1">
    <citation type="journal article" date="2019" name="Int. J. Syst. Evol. Microbiol.">
        <title>The Global Catalogue of Microorganisms (GCM) 10K type strain sequencing project: providing services to taxonomists for standard genome sequencing and annotation.</title>
        <authorList>
            <consortium name="The Broad Institute Genomics Platform"/>
            <consortium name="The Broad Institute Genome Sequencing Center for Infectious Disease"/>
            <person name="Wu L."/>
            <person name="Ma J."/>
        </authorList>
    </citation>
    <scope>NUCLEOTIDE SEQUENCE [LARGE SCALE GENOMIC DNA]</scope>
    <source>
        <strain evidence="3">JCM 4524</strain>
    </source>
</reference>
<gene>
    <name evidence="2" type="ORF">GCM10010307_47360</name>
</gene>
<evidence type="ECO:0000313" key="2">
    <source>
        <dbReference type="EMBL" id="GAA2643497.1"/>
    </source>
</evidence>
<sequence length="91" mass="9879">MGAAPRAPTGRSHAHRVRSTCGPGGSPHFITELDRAATLYLVAVEPNTPLMTVRCTGWAAYGWAEPDGEHVKRELGWADFQARSGQAVQRH</sequence>
<accession>A0ABP6DIV9</accession>
<name>A0ABP6DIV9_9ACTN</name>
<comment type="caution">
    <text evidence="2">The sequence shown here is derived from an EMBL/GenBank/DDBJ whole genome shotgun (WGS) entry which is preliminary data.</text>
</comment>
<dbReference type="EMBL" id="BAAASJ010000045">
    <property type="protein sequence ID" value="GAA2643497.1"/>
    <property type="molecule type" value="Genomic_DNA"/>
</dbReference>
<feature type="region of interest" description="Disordered" evidence="1">
    <location>
        <begin position="1"/>
        <end position="26"/>
    </location>
</feature>
<dbReference type="Proteomes" id="UP001500151">
    <property type="component" value="Unassembled WGS sequence"/>
</dbReference>
<proteinExistence type="predicted"/>
<evidence type="ECO:0000256" key="1">
    <source>
        <dbReference type="SAM" id="MobiDB-lite"/>
    </source>
</evidence>
<keyword evidence="3" id="KW-1185">Reference proteome</keyword>